<gene>
    <name evidence="3" type="primary">LOC103506189</name>
</gene>
<evidence type="ECO:0000256" key="1">
    <source>
        <dbReference type="SAM" id="MobiDB-lite"/>
    </source>
</evidence>
<accession>A0A1S3CVW4</accession>
<evidence type="ECO:0000313" key="3">
    <source>
        <dbReference type="RefSeq" id="XP_008468796.1"/>
    </source>
</evidence>
<reference evidence="3" key="1">
    <citation type="submission" date="2025-08" db="UniProtKB">
        <authorList>
            <consortium name="RefSeq"/>
        </authorList>
    </citation>
    <scope>IDENTIFICATION</scope>
</reference>
<dbReference type="Proteomes" id="UP000079169">
    <property type="component" value="Unplaced"/>
</dbReference>
<dbReference type="RefSeq" id="XP_008468796.1">
    <property type="nucleotide sequence ID" value="XM_008470574.3"/>
</dbReference>
<dbReference type="KEGG" id="dci:103506189"/>
<protein>
    <submittedName>
        <fullName evidence="3">Uncharacterized protein LOC103506189</fullName>
    </submittedName>
</protein>
<feature type="region of interest" description="Disordered" evidence="1">
    <location>
        <begin position="1"/>
        <end position="58"/>
    </location>
</feature>
<name>A0A1S3CVW4_DIACI</name>
<feature type="compositionally biased region" description="Basic and acidic residues" evidence="1">
    <location>
        <begin position="38"/>
        <end position="58"/>
    </location>
</feature>
<sequence length="127" mass="14187">MDPITPDPNHRDQQAADSKSLDSGVENNFSVDDALDETSPHVTDEEFYQSDKENVPENDNKVTEALRTLKLSGHVGFDSLPEIQQMIPDKYYITDTSYKAGTLLSKLMKASSHEFHPIFTECPVGNV</sequence>
<evidence type="ECO:0000313" key="2">
    <source>
        <dbReference type="Proteomes" id="UP000079169"/>
    </source>
</evidence>
<dbReference type="AlphaFoldDB" id="A0A1S3CVW4"/>
<organism evidence="2 3">
    <name type="scientific">Diaphorina citri</name>
    <name type="common">Asian citrus psyllid</name>
    <dbReference type="NCBI Taxonomy" id="121845"/>
    <lineage>
        <taxon>Eukaryota</taxon>
        <taxon>Metazoa</taxon>
        <taxon>Ecdysozoa</taxon>
        <taxon>Arthropoda</taxon>
        <taxon>Hexapoda</taxon>
        <taxon>Insecta</taxon>
        <taxon>Pterygota</taxon>
        <taxon>Neoptera</taxon>
        <taxon>Paraneoptera</taxon>
        <taxon>Hemiptera</taxon>
        <taxon>Sternorrhyncha</taxon>
        <taxon>Psylloidea</taxon>
        <taxon>Psyllidae</taxon>
        <taxon>Diaphorininae</taxon>
        <taxon>Diaphorina</taxon>
    </lineage>
</organism>
<proteinExistence type="predicted"/>
<keyword evidence="2" id="KW-1185">Reference proteome</keyword>
<dbReference type="GeneID" id="103506189"/>
<dbReference type="PaxDb" id="121845-A0A1S3CVW4"/>